<evidence type="ECO:0000313" key="1">
    <source>
        <dbReference type="EMBL" id="CAB4542701.1"/>
    </source>
</evidence>
<accession>A0A6J6BUA5</accession>
<reference evidence="1" key="1">
    <citation type="submission" date="2020-05" db="EMBL/GenBank/DDBJ databases">
        <authorList>
            <person name="Chiriac C."/>
            <person name="Salcher M."/>
            <person name="Ghai R."/>
            <person name="Kavagutti S V."/>
        </authorList>
    </citation>
    <scope>NUCLEOTIDE SEQUENCE</scope>
</reference>
<proteinExistence type="predicted"/>
<organism evidence="1">
    <name type="scientific">freshwater metagenome</name>
    <dbReference type="NCBI Taxonomy" id="449393"/>
    <lineage>
        <taxon>unclassified sequences</taxon>
        <taxon>metagenomes</taxon>
        <taxon>ecological metagenomes</taxon>
    </lineage>
</organism>
<dbReference type="AlphaFoldDB" id="A0A6J6BUA5"/>
<sequence>MATGASAPLAFDINVNDAIGRIDATATRSATELNDLFSLFFIFSFSPMLKVSGYFP</sequence>
<dbReference type="EMBL" id="CAEZSJ010000105">
    <property type="protein sequence ID" value="CAB4542701.1"/>
    <property type="molecule type" value="Genomic_DNA"/>
</dbReference>
<name>A0A6J6BUA5_9ZZZZ</name>
<protein>
    <submittedName>
        <fullName evidence="1">Unannotated protein</fullName>
    </submittedName>
</protein>
<gene>
    <name evidence="1" type="ORF">UFOPK1425_00643</name>
</gene>